<dbReference type="InterPro" id="IPR032508">
    <property type="entry name" value="FecR_C"/>
</dbReference>
<dbReference type="Pfam" id="PF04773">
    <property type="entry name" value="FecR"/>
    <property type="match status" value="1"/>
</dbReference>
<dbReference type="Pfam" id="PF16344">
    <property type="entry name" value="FecR_C"/>
    <property type="match status" value="1"/>
</dbReference>
<feature type="domain" description="Protein FecR C-terminal" evidence="3">
    <location>
        <begin position="305"/>
        <end position="373"/>
    </location>
</feature>
<dbReference type="Gene3D" id="2.60.120.1440">
    <property type="match status" value="1"/>
</dbReference>
<keyword evidence="5" id="KW-1185">Reference proteome</keyword>
<dbReference type="eggNOG" id="COG3712">
    <property type="taxonomic scope" value="Bacteria"/>
</dbReference>
<keyword evidence="1" id="KW-0472">Membrane</keyword>
<accession>C6XTS9</accession>
<dbReference type="GO" id="GO:0016989">
    <property type="term" value="F:sigma factor antagonist activity"/>
    <property type="evidence" value="ECO:0007669"/>
    <property type="project" value="TreeGrafter"/>
</dbReference>
<dbReference type="InterPro" id="IPR006860">
    <property type="entry name" value="FecR"/>
</dbReference>
<dbReference type="STRING" id="485917.Phep_1501"/>
<evidence type="ECO:0000256" key="1">
    <source>
        <dbReference type="SAM" id="Phobius"/>
    </source>
</evidence>
<dbReference type="OrthoDB" id="1099963at2"/>
<evidence type="ECO:0000259" key="2">
    <source>
        <dbReference type="Pfam" id="PF04773"/>
    </source>
</evidence>
<dbReference type="Gene3D" id="3.55.50.30">
    <property type="match status" value="1"/>
</dbReference>
<feature type="domain" description="FecR protein" evidence="2">
    <location>
        <begin position="168"/>
        <end position="263"/>
    </location>
</feature>
<reference evidence="4 5" key="1">
    <citation type="journal article" date="2009" name="Stand. Genomic Sci.">
        <title>Complete genome sequence of Pedobacter heparinus type strain (HIM 762-3).</title>
        <authorList>
            <person name="Han C."/>
            <person name="Spring S."/>
            <person name="Lapidus A."/>
            <person name="Del Rio T.G."/>
            <person name="Tice H."/>
            <person name="Copeland A."/>
            <person name="Cheng J.F."/>
            <person name="Lucas S."/>
            <person name="Chen F."/>
            <person name="Nolan M."/>
            <person name="Bruce D."/>
            <person name="Goodwin L."/>
            <person name="Pitluck S."/>
            <person name="Ivanova N."/>
            <person name="Mavromatis K."/>
            <person name="Mikhailova N."/>
            <person name="Pati A."/>
            <person name="Chen A."/>
            <person name="Palaniappan K."/>
            <person name="Land M."/>
            <person name="Hauser L."/>
            <person name="Chang Y.J."/>
            <person name="Jeffries C.C."/>
            <person name="Saunders E."/>
            <person name="Chertkov O."/>
            <person name="Brettin T."/>
            <person name="Goker M."/>
            <person name="Rohde M."/>
            <person name="Bristow J."/>
            <person name="Eisen J.A."/>
            <person name="Markowitz V."/>
            <person name="Hugenholtz P."/>
            <person name="Kyrpides N.C."/>
            <person name="Klenk H.P."/>
            <person name="Detter J.C."/>
        </authorList>
    </citation>
    <scope>NUCLEOTIDE SEQUENCE [LARGE SCALE GENOMIC DNA]</scope>
    <source>
        <strain evidence="5">ATCC 13125 / DSM 2366 / CIP 104194 / JCM 7457 / NBRC 12017 / NCIMB 9290 / NRRL B-14731 / HIM 762-3</strain>
    </source>
</reference>
<dbReference type="InterPro" id="IPR012373">
    <property type="entry name" value="Ferrdict_sens_TM"/>
</dbReference>
<sequence>MENKNADQLLKKYLEGTCTPDEKAIIESWYEKETQNRIALPGNDTDLASLEDEIWTELQKRTKKQSRPVWYPYAAAAAVIALIFSVLHFVDFGSLKSSETIFSQNKIAPGANKALLVLADGSEIDLSDAKSGLLSKQAGVRIKKAADGQLVYELLPTASEVSPGSYNTLVTPKGGQFQVNLPDGTRVWLNASSSIKFPTIFNRNERLVEVTGEAYFEVSKNRQLPFKVQTASQLIEVLGTHFNVNAYADEESTKTTLLEGSVKVSQAGGSSGIILKPGEQSILLKGTFSTTSVQQEEAIAWKNGYFQFSGEDIGMIMRKIARWYNVEIVYHKDFVNQRFSGTISRFEEVSKVLRMLELTGSVHFKTEGRRIVVMP</sequence>
<evidence type="ECO:0000259" key="3">
    <source>
        <dbReference type="Pfam" id="PF16344"/>
    </source>
</evidence>
<dbReference type="PANTHER" id="PTHR30273:SF2">
    <property type="entry name" value="PROTEIN FECR"/>
    <property type="match status" value="1"/>
</dbReference>
<proteinExistence type="predicted"/>
<keyword evidence="1" id="KW-0812">Transmembrane</keyword>
<dbReference type="AlphaFoldDB" id="C6XTS9"/>
<dbReference type="PANTHER" id="PTHR30273">
    <property type="entry name" value="PERIPLASMIC SIGNAL SENSOR AND SIGMA FACTOR ACTIVATOR FECR-RELATED"/>
    <property type="match status" value="1"/>
</dbReference>
<dbReference type="FunFam" id="2.60.120.1440:FF:000001">
    <property type="entry name" value="Putative anti-sigma factor"/>
    <property type="match status" value="1"/>
</dbReference>
<dbReference type="RefSeq" id="WP_015807330.1">
    <property type="nucleotide sequence ID" value="NC_013061.1"/>
</dbReference>
<evidence type="ECO:0000313" key="5">
    <source>
        <dbReference type="Proteomes" id="UP000000852"/>
    </source>
</evidence>
<protein>
    <submittedName>
        <fullName evidence="4">FecR protein</fullName>
    </submittedName>
</protein>
<dbReference type="EMBL" id="CP001681">
    <property type="protein sequence ID" value="ACU03715.1"/>
    <property type="molecule type" value="Genomic_DNA"/>
</dbReference>
<feature type="transmembrane region" description="Helical" evidence="1">
    <location>
        <begin position="70"/>
        <end position="90"/>
    </location>
</feature>
<gene>
    <name evidence="4" type="ordered locus">Phep_1501</name>
</gene>
<dbReference type="HOGENOM" id="CLU_050192_1_0_10"/>
<dbReference type="PIRSF" id="PIRSF018266">
    <property type="entry name" value="FecR"/>
    <property type="match status" value="1"/>
</dbReference>
<organism evidence="4 5">
    <name type="scientific">Pedobacter heparinus (strain ATCC 13125 / DSM 2366 / CIP 104194 / JCM 7457 / NBRC 12017 / NCIMB 9290 / NRRL B-14731 / HIM 762-3)</name>
    <dbReference type="NCBI Taxonomy" id="485917"/>
    <lineage>
        <taxon>Bacteria</taxon>
        <taxon>Pseudomonadati</taxon>
        <taxon>Bacteroidota</taxon>
        <taxon>Sphingobacteriia</taxon>
        <taxon>Sphingobacteriales</taxon>
        <taxon>Sphingobacteriaceae</taxon>
        <taxon>Pedobacter</taxon>
    </lineage>
</organism>
<evidence type="ECO:0000313" key="4">
    <source>
        <dbReference type="EMBL" id="ACU03715.1"/>
    </source>
</evidence>
<dbReference type="KEGG" id="phe:Phep_1501"/>
<dbReference type="Proteomes" id="UP000000852">
    <property type="component" value="Chromosome"/>
</dbReference>
<keyword evidence="1" id="KW-1133">Transmembrane helix</keyword>
<name>C6XTS9_PEDHD</name>